<keyword evidence="2" id="KW-1185">Reference proteome</keyword>
<proteinExistence type="predicted"/>
<protein>
    <submittedName>
        <fullName evidence="1">Uncharacterized protein</fullName>
    </submittedName>
</protein>
<dbReference type="Gramene" id="Mp2g25370.1">
    <property type="protein sequence ID" value="Mp2g25370.1.cds"/>
    <property type="gene ID" value="Mp2g25370"/>
</dbReference>
<evidence type="ECO:0000313" key="2">
    <source>
        <dbReference type="Proteomes" id="UP000244005"/>
    </source>
</evidence>
<dbReference type="EMBL" id="KZ772697">
    <property type="protein sequence ID" value="PTQ43461.1"/>
    <property type="molecule type" value="Genomic_DNA"/>
</dbReference>
<dbReference type="Proteomes" id="UP000244005">
    <property type="component" value="Unassembled WGS sequence"/>
</dbReference>
<sequence length="105" mass="11864">MSCFSSEKRCSSRDGPKYKSTYCCGSSSLHRSLAFRFLSSFGSAGLTQVYQHLRMKITSSILRHVFKFLYGVNNDMKMSGLLDLRELACLDEAKHPMLLRPTACL</sequence>
<accession>A0A2R6XBG5</accession>
<name>A0A2R6XBG5_MARPO</name>
<evidence type="ECO:0000313" key="1">
    <source>
        <dbReference type="EMBL" id="PTQ43461.1"/>
    </source>
</evidence>
<gene>
    <name evidence="1" type="ORF">MARPO_0025s0141</name>
</gene>
<dbReference type="AlphaFoldDB" id="A0A2R6XBG5"/>
<reference evidence="2" key="1">
    <citation type="journal article" date="2017" name="Cell">
        <title>Insights into land plant evolution garnered from the Marchantia polymorpha genome.</title>
        <authorList>
            <person name="Bowman J.L."/>
            <person name="Kohchi T."/>
            <person name="Yamato K.T."/>
            <person name="Jenkins J."/>
            <person name="Shu S."/>
            <person name="Ishizaki K."/>
            <person name="Yamaoka S."/>
            <person name="Nishihama R."/>
            <person name="Nakamura Y."/>
            <person name="Berger F."/>
            <person name="Adam C."/>
            <person name="Aki S.S."/>
            <person name="Althoff F."/>
            <person name="Araki T."/>
            <person name="Arteaga-Vazquez M.A."/>
            <person name="Balasubrmanian S."/>
            <person name="Barry K."/>
            <person name="Bauer D."/>
            <person name="Boehm C.R."/>
            <person name="Briginshaw L."/>
            <person name="Caballero-Perez J."/>
            <person name="Catarino B."/>
            <person name="Chen F."/>
            <person name="Chiyoda S."/>
            <person name="Chovatia M."/>
            <person name="Davies K.M."/>
            <person name="Delmans M."/>
            <person name="Demura T."/>
            <person name="Dierschke T."/>
            <person name="Dolan L."/>
            <person name="Dorantes-Acosta A.E."/>
            <person name="Eklund D.M."/>
            <person name="Florent S.N."/>
            <person name="Flores-Sandoval E."/>
            <person name="Fujiyama A."/>
            <person name="Fukuzawa H."/>
            <person name="Galik B."/>
            <person name="Grimanelli D."/>
            <person name="Grimwood J."/>
            <person name="Grossniklaus U."/>
            <person name="Hamada T."/>
            <person name="Haseloff J."/>
            <person name="Hetherington A.J."/>
            <person name="Higo A."/>
            <person name="Hirakawa Y."/>
            <person name="Hundley H.N."/>
            <person name="Ikeda Y."/>
            <person name="Inoue K."/>
            <person name="Inoue S.I."/>
            <person name="Ishida S."/>
            <person name="Jia Q."/>
            <person name="Kakita M."/>
            <person name="Kanazawa T."/>
            <person name="Kawai Y."/>
            <person name="Kawashima T."/>
            <person name="Kennedy M."/>
            <person name="Kinose K."/>
            <person name="Kinoshita T."/>
            <person name="Kohara Y."/>
            <person name="Koide E."/>
            <person name="Komatsu K."/>
            <person name="Kopischke S."/>
            <person name="Kubo M."/>
            <person name="Kyozuka J."/>
            <person name="Lagercrantz U."/>
            <person name="Lin S.S."/>
            <person name="Lindquist E."/>
            <person name="Lipzen A.M."/>
            <person name="Lu C.W."/>
            <person name="De Luna E."/>
            <person name="Martienssen R.A."/>
            <person name="Minamino N."/>
            <person name="Mizutani M."/>
            <person name="Mizutani M."/>
            <person name="Mochizuki N."/>
            <person name="Monte I."/>
            <person name="Mosher R."/>
            <person name="Nagasaki H."/>
            <person name="Nakagami H."/>
            <person name="Naramoto S."/>
            <person name="Nishitani K."/>
            <person name="Ohtani M."/>
            <person name="Okamoto T."/>
            <person name="Okumura M."/>
            <person name="Phillips J."/>
            <person name="Pollak B."/>
            <person name="Reinders A."/>
            <person name="Rovekamp M."/>
            <person name="Sano R."/>
            <person name="Sawa S."/>
            <person name="Schmid M.W."/>
            <person name="Shirakawa M."/>
            <person name="Solano R."/>
            <person name="Spunde A."/>
            <person name="Suetsugu N."/>
            <person name="Sugano S."/>
            <person name="Sugiyama A."/>
            <person name="Sun R."/>
            <person name="Suzuki Y."/>
            <person name="Takenaka M."/>
            <person name="Takezawa D."/>
            <person name="Tomogane H."/>
            <person name="Tsuzuki M."/>
            <person name="Ueda T."/>
            <person name="Umeda M."/>
            <person name="Ward J.M."/>
            <person name="Watanabe Y."/>
            <person name="Yazaki K."/>
            <person name="Yokoyama R."/>
            <person name="Yoshitake Y."/>
            <person name="Yotsui I."/>
            <person name="Zachgo S."/>
            <person name="Schmutz J."/>
        </authorList>
    </citation>
    <scope>NUCLEOTIDE SEQUENCE [LARGE SCALE GENOMIC DNA]</scope>
    <source>
        <strain evidence="2">Tak-1</strain>
    </source>
</reference>
<organism evidence="1 2">
    <name type="scientific">Marchantia polymorpha</name>
    <name type="common">Common liverwort</name>
    <name type="synonym">Marchantia aquatica</name>
    <dbReference type="NCBI Taxonomy" id="3197"/>
    <lineage>
        <taxon>Eukaryota</taxon>
        <taxon>Viridiplantae</taxon>
        <taxon>Streptophyta</taxon>
        <taxon>Embryophyta</taxon>
        <taxon>Marchantiophyta</taxon>
        <taxon>Marchantiopsida</taxon>
        <taxon>Marchantiidae</taxon>
        <taxon>Marchantiales</taxon>
        <taxon>Marchantiaceae</taxon>
        <taxon>Marchantia</taxon>
    </lineage>
</organism>